<reference evidence="1 3" key="2">
    <citation type="submission" date="2018-07" db="EMBL/GenBank/DDBJ databases">
        <title>Complete genome of the Arcobacter trophiarum type strain LMG 25534.</title>
        <authorList>
            <person name="Miller W.G."/>
            <person name="Yee E."/>
        </authorList>
    </citation>
    <scope>NUCLEOTIDE SEQUENCE [LARGE SCALE GENOMIC DNA]</scope>
    <source>
        <strain evidence="1 3">LMG 25534</strain>
    </source>
</reference>
<dbReference type="EMBL" id="PDKD01000018">
    <property type="protein sequence ID" value="RXJ89808.1"/>
    <property type="molecule type" value="Genomic_DNA"/>
</dbReference>
<dbReference type="AlphaFoldDB" id="A0AAD0QKG6"/>
<organism evidence="1 3">
    <name type="scientific">Aliarcobacter trophiarum LMG 25534</name>
    <dbReference type="NCBI Taxonomy" id="1032241"/>
    <lineage>
        <taxon>Bacteria</taxon>
        <taxon>Pseudomonadati</taxon>
        <taxon>Campylobacterota</taxon>
        <taxon>Epsilonproteobacteria</taxon>
        <taxon>Campylobacterales</taxon>
        <taxon>Arcobacteraceae</taxon>
        <taxon>Aliarcobacter</taxon>
    </lineage>
</organism>
<reference evidence="2 4" key="1">
    <citation type="submission" date="2017-10" db="EMBL/GenBank/DDBJ databases">
        <title>Genomics of the genus Arcobacter.</title>
        <authorList>
            <person name="Perez-Cataluna A."/>
            <person name="Figueras M.J."/>
        </authorList>
    </citation>
    <scope>NUCLEOTIDE SEQUENCE [LARGE SCALE GENOMIC DNA]</scope>
    <source>
        <strain evidence="2 4">LMG 25534</strain>
    </source>
</reference>
<dbReference type="Proteomes" id="UP000254504">
    <property type="component" value="Chromosome"/>
</dbReference>
<dbReference type="Proteomes" id="UP000289132">
    <property type="component" value="Unassembled WGS sequence"/>
</dbReference>
<evidence type="ECO:0000313" key="2">
    <source>
        <dbReference type="EMBL" id="RXJ89808.1"/>
    </source>
</evidence>
<proteinExistence type="predicted"/>
<keyword evidence="4" id="KW-1185">Reference proteome</keyword>
<name>A0AAD0QKG6_9BACT</name>
<evidence type="ECO:0000313" key="4">
    <source>
        <dbReference type="Proteomes" id="UP000289132"/>
    </source>
</evidence>
<evidence type="ECO:0000313" key="1">
    <source>
        <dbReference type="EMBL" id="AXK49178.1"/>
    </source>
</evidence>
<dbReference type="KEGG" id="atp:ATR_1321"/>
<dbReference type="RefSeq" id="WP_115428675.1">
    <property type="nucleotide sequence ID" value="NZ_CP031367.1"/>
</dbReference>
<protein>
    <submittedName>
        <fullName evidence="1">Uncharacterized protein</fullName>
    </submittedName>
</protein>
<evidence type="ECO:0000313" key="3">
    <source>
        <dbReference type="Proteomes" id="UP000254504"/>
    </source>
</evidence>
<accession>A0AAD0QKG6</accession>
<gene>
    <name evidence="1" type="ORF">ATR_1321</name>
    <name evidence="2" type="ORF">CRU87_08655</name>
</gene>
<dbReference type="EMBL" id="CP031367">
    <property type="protein sequence ID" value="AXK49178.1"/>
    <property type="molecule type" value="Genomic_DNA"/>
</dbReference>
<sequence>MILKKIIIKEQKELYRHKNYLLTLDLEFNNTKKEYSNSSNLSFEIEFELIEFLKNNSFSFTIEEEKITDFKKQITAKYKILQIDKNNLFIVEKLSNSKLYLLNQNEKAINILDLKKTLFKSYKKVKNSSFEGTLSLNVLEILASNQDDFKELFTTLAILENHDSQTLLYIEKLKKFKYACIAKIKQKQQDMFLCNCVPSFFPETKFYIKGNRVFSDYTEFFLNYEQELKVWKYLYSNKELVGVYKEPSLYELFIGRKIYILDEFKNRVKVVIKNAQFLENRGINITLSNGVSSQKISQIFTKEELLKRVIEARD</sequence>